<dbReference type="EMBL" id="JALPRX010000080">
    <property type="protein sequence ID" value="MCK8786345.1"/>
    <property type="molecule type" value="Genomic_DNA"/>
</dbReference>
<feature type="site" description="Important for substrate specificity" evidence="4">
    <location>
        <position position="108"/>
    </location>
</feature>
<comment type="subcellular location">
    <subcellularLocation>
        <location evidence="4">Cytoplasm</location>
    </subcellularLocation>
</comment>
<evidence type="ECO:0000313" key="7">
    <source>
        <dbReference type="Proteomes" id="UP001139516"/>
    </source>
</evidence>
<dbReference type="Gene3D" id="3.90.950.10">
    <property type="match status" value="1"/>
</dbReference>
<dbReference type="RefSeq" id="WP_248668460.1">
    <property type="nucleotide sequence ID" value="NZ_JALPRX010000080.1"/>
</dbReference>
<sequence length="228" mass="23735">MASGTAGAGAAAGTDTGTDTGADAPGTGIGRPTDAARRVPLVLASASPRRLALLERLGIVPDRVLPTDADETPLPGELPRQLAARLAERKADAAAALASGCVVLAADTVVGVGRRILPKPADLAEARRCLALLSGRRHHVHTGVVLVLPDSRRLRRLVETVVTFQRLVPAQIEDYLASGEWQGKAGGYALQGRAESFVRFLAGSHSGVIGLPLFETAQLLRGAGWLRP</sequence>
<dbReference type="GO" id="GO:0009117">
    <property type="term" value="P:nucleotide metabolic process"/>
    <property type="evidence" value="ECO:0007669"/>
    <property type="project" value="UniProtKB-KW"/>
</dbReference>
<dbReference type="PIRSF" id="PIRSF006305">
    <property type="entry name" value="Maf"/>
    <property type="match status" value="1"/>
</dbReference>
<feature type="site" description="Important for substrate specificity" evidence="4">
    <location>
        <position position="49"/>
    </location>
</feature>
<evidence type="ECO:0000256" key="1">
    <source>
        <dbReference type="ARBA" id="ARBA00001968"/>
    </source>
</evidence>
<feature type="site" description="Important for substrate specificity" evidence="4">
    <location>
        <position position="191"/>
    </location>
</feature>
<feature type="active site" description="Proton acceptor" evidence="4">
    <location>
        <position position="107"/>
    </location>
</feature>
<dbReference type="InterPro" id="IPR029001">
    <property type="entry name" value="ITPase-like_fam"/>
</dbReference>
<dbReference type="SUPFAM" id="SSF52972">
    <property type="entry name" value="ITPase-like"/>
    <property type="match status" value="1"/>
</dbReference>
<organism evidence="6 7">
    <name type="scientific">Roseomonas acroporae</name>
    <dbReference type="NCBI Taxonomy" id="2937791"/>
    <lineage>
        <taxon>Bacteria</taxon>
        <taxon>Pseudomonadati</taxon>
        <taxon>Pseudomonadota</taxon>
        <taxon>Alphaproteobacteria</taxon>
        <taxon>Acetobacterales</taxon>
        <taxon>Roseomonadaceae</taxon>
        <taxon>Roseomonas</taxon>
    </lineage>
</organism>
<comment type="cofactor">
    <cofactor evidence="1 4">
        <name>a divalent metal cation</name>
        <dbReference type="ChEBI" id="CHEBI:60240"/>
    </cofactor>
</comment>
<evidence type="ECO:0000256" key="4">
    <source>
        <dbReference type="HAMAP-Rule" id="MF_00528"/>
    </source>
</evidence>
<keyword evidence="2 4" id="KW-0378">Hydrolase</keyword>
<evidence type="ECO:0000256" key="3">
    <source>
        <dbReference type="ARBA" id="ARBA00023080"/>
    </source>
</evidence>
<comment type="catalytic activity">
    <reaction evidence="4">
        <text>dTTP + H2O = dTMP + diphosphate + H(+)</text>
        <dbReference type="Rhea" id="RHEA:28534"/>
        <dbReference type="ChEBI" id="CHEBI:15377"/>
        <dbReference type="ChEBI" id="CHEBI:15378"/>
        <dbReference type="ChEBI" id="CHEBI:33019"/>
        <dbReference type="ChEBI" id="CHEBI:37568"/>
        <dbReference type="ChEBI" id="CHEBI:63528"/>
        <dbReference type="EC" id="3.6.1.9"/>
    </reaction>
</comment>
<keyword evidence="7" id="KW-1185">Reference proteome</keyword>
<proteinExistence type="inferred from homology"/>
<dbReference type="PANTHER" id="PTHR43213">
    <property type="entry name" value="BIFUNCTIONAL DTTP/UTP PYROPHOSPHATASE/METHYLTRANSFERASE PROTEIN-RELATED"/>
    <property type="match status" value="1"/>
</dbReference>
<dbReference type="PANTHER" id="PTHR43213:SF5">
    <property type="entry name" value="BIFUNCTIONAL DTTP_UTP PYROPHOSPHATASE_METHYLTRANSFERASE PROTEIN-RELATED"/>
    <property type="match status" value="1"/>
</dbReference>
<dbReference type="GO" id="GO:0005737">
    <property type="term" value="C:cytoplasm"/>
    <property type="evidence" value="ECO:0007669"/>
    <property type="project" value="UniProtKB-SubCell"/>
</dbReference>
<evidence type="ECO:0000313" key="6">
    <source>
        <dbReference type="EMBL" id="MCK8786345.1"/>
    </source>
</evidence>
<reference evidence="6" key="1">
    <citation type="submission" date="2022-04" db="EMBL/GenBank/DDBJ databases">
        <title>Roseomonas acroporae sp. nov., isolated from coral Acropora digitifera.</title>
        <authorList>
            <person name="Sun H."/>
        </authorList>
    </citation>
    <scope>NUCLEOTIDE SEQUENCE</scope>
    <source>
        <strain evidence="6">NAR14</strain>
    </source>
</reference>
<comment type="caution">
    <text evidence="4">Lacks conserved residue(s) required for the propagation of feature annotation.</text>
</comment>
<protein>
    <recommendedName>
        <fullName evidence="4">dTTP/UTP pyrophosphatase</fullName>
        <shortName evidence="4">dTTPase/UTPase</shortName>
        <ecNumber evidence="4">3.6.1.9</ecNumber>
    </recommendedName>
    <alternativeName>
        <fullName evidence="4">Nucleoside triphosphate pyrophosphatase</fullName>
    </alternativeName>
    <alternativeName>
        <fullName evidence="4">Nucleotide pyrophosphatase</fullName>
        <shortName evidence="4">Nucleotide PPase</shortName>
    </alternativeName>
</protein>
<dbReference type="GO" id="GO:0047429">
    <property type="term" value="F:nucleoside triphosphate diphosphatase activity"/>
    <property type="evidence" value="ECO:0007669"/>
    <property type="project" value="UniProtKB-EC"/>
</dbReference>
<dbReference type="InterPro" id="IPR003697">
    <property type="entry name" value="Maf-like"/>
</dbReference>
<keyword evidence="4" id="KW-0963">Cytoplasm</keyword>
<dbReference type="CDD" id="cd00555">
    <property type="entry name" value="Maf"/>
    <property type="match status" value="1"/>
</dbReference>
<accession>A0A9X2BYS2</accession>
<comment type="similarity">
    <text evidence="4">Belongs to the Maf family. YhdE subfamily.</text>
</comment>
<comment type="caution">
    <text evidence="6">The sequence shown here is derived from an EMBL/GenBank/DDBJ whole genome shotgun (WGS) entry which is preliminary data.</text>
</comment>
<dbReference type="EC" id="3.6.1.9" evidence="4"/>
<gene>
    <name evidence="6" type="ORF">M0638_18360</name>
</gene>
<dbReference type="Pfam" id="PF02545">
    <property type="entry name" value="Maf"/>
    <property type="match status" value="1"/>
</dbReference>
<comment type="catalytic activity">
    <reaction evidence="4">
        <text>UTP + H2O = UMP + diphosphate + H(+)</text>
        <dbReference type="Rhea" id="RHEA:29395"/>
        <dbReference type="ChEBI" id="CHEBI:15377"/>
        <dbReference type="ChEBI" id="CHEBI:15378"/>
        <dbReference type="ChEBI" id="CHEBI:33019"/>
        <dbReference type="ChEBI" id="CHEBI:46398"/>
        <dbReference type="ChEBI" id="CHEBI:57865"/>
        <dbReference type="EC" id="3.6.1.9"/>
    </reaction>
</comment>
<dbReference type="AlphaFoldDB" id="A0A9X2BYS2"/>
<evidence type="ECO:0000256" key="5">
    <source>
        <dbReference type="SAM" id="MobiDB-lite"/>
    </source>
</evidence>
<comment type="function">
    <text evidence="4">Nucleoside triphosphate pyrophosphatase that hydrolyzes dTTP and UTP. May have a dual role in cell division arrest and in preventing the incorporation of modified nucleotides into cellular nucleic acids.</text>
</comment>
<feature type="region of interest" description="Disordered" evidence="5">
    <location>
        <begin position="1"/>
        <end position="33"/>
    </location>
</feature>
<keyword evidence="3 4" id="KW-0546">Nucleotide metabolism</keyword>
<dbReference type="NCBIfam" id="TIGR00172">
    <property type="entry name" value="maf"/>
    <property type="match status" value="1"/>
</dbReference>
<name>A0A9X2BYS2_9PROT</name>
<dbReference type="Proteomes" id="UP001139516">
    <property type="component" value="Unassembled WGS sequence"/>
</dbReference>
<dbReference type="HAMAP" id="MF_00528">
    <property type="entry name" value="Maf"/>
    <property type="match status" value="1"/>
</dbReference>
<feature type="compositionally biased region" description="Low complexity" evidence="5">
    <location>
        <begin position="1"/>
        <end position="26"/>
    </location>
</feature>
<evidence type="ECO:0000256" key="2">
    <source>
        <dbReference type="ARBA" id="ARBA00022801"/>
    </source>
</evidence>